<evidence type="ECO:0000313" key="8">
    <source>
        <dbReference type="Proteomes" id="UP001151516"/>
    </source>
</evidence>
<feature type="transmembrane region" description="Helical" evidence="6">
    <location>
        <begin position="21"/>
        <end position="43"/>
    </location>
</feature>
<proteinExistence type="predicted"/>
<feature type="region of interest" description="Disordered" evidence="5">
    <location>
        <begin position="264"/>
        <end position="299"/>
    </location>
</feature>
<keyword evidence="4 6" id="KW-0472">Membrane</keyword>
<accession>A0A9W8L4T9</accession>
<keyword evidence="2 6" id="KW-0812">Transmembrane</keyword>
<keyword evidence="3 6" id="KW-1133">Transmembrane helix</keyword>
<keyword evidence="8" id="KW-1185">Reference proteome</keyword>
<evidence type="ECO:0000256" key="2">
    <source>
        <dbReference type="ARBA" id="ARBA00022692"/>
    </source>
</evidence>
<dbReference type="OrthoDB" id="5577840at2759"/>
<dbReference type="Proteomes" id="UP001151516">
    <property type="component" value="Unassembled WGS sequence"/>
</dbReference>
<reference evidence="7" key="1">
    <citation type="submission" date="2022-07" db="EMBL/GenBank/DDBJ databases">
        <title>Phylogenomic reconstructions and comparative analyses of Kickxellomycotina fungi.</title>
        <authorList>
            <person name="Reynolds N.K."/>
            <person name="Stajich J.E."/>
            <person name="Barry K."/>
            <person name="Grigoriev I.V."/>
            <person name="Crous P."/>
            <person name="Smith M.E."/>
        </authorList>
    </citation>
    <scope>NUCLEOTIDE SEQUENCE</scope>
    <source>
        <strain evidence="7">CBS 109367</strain>
    </source>
</reference>
<evidence type="ECO:0000313" key="7">
    <source>
        <dbReference type="EMBL" id="KAJ2689990.1"/>
    </source>
</evidence>
<dbReference type="GO" id="GO:0016020">
    <property type="term" value="C:membrane"/>
    <property type="evidence" value="ECO:0007669"/>
    <property type="project" value="UniProtKB-SubCell"/>
</dbReference>
<sequence>MPLVVASIQGIGYDMPRLIQACLSIVGIVVGGFYSALGVYLVSASTPKFSYLAAPLVIIVTGILIVVACKTALNGILLDNASFMRTLVVLAWIIAIAEAWIILTTAVEKPTTEDDFRFAWSRIFNNNRWQLSWFESRFGCCGFKSAADMPSSKQCADNLPSGRANGCFKLLHQHVDHLNELALEWTLVTLLVQAVVYTLGYVIYTNANDGGVWLVDELDDGLAEPEFGQSTPAVVAPPPTSPAEATSAIVGVTDTAAAATATVDSDDYVSTSSGKPLPQQQPQQSPYLGGGERMEAAGE</sequence>
<name>A0A9W8L4T9_9FUNG</name>
<evidence type="ECO:0000256" key="5">
    <source>
        <dbReference type="SAM" id="MobiDB-lite"/>
    </source>
</evidence>
<dbReference type="AlphaFoldDB" id="A0A9W8L4T9"/>
<protein>
    <submittedName>
        <fullName evidence="7">Uncharacterized protein</fullName>
    </submittedName>
</protein>
<evidence type="ECO:0000256" key="6">
    <source>
        <dbReference type="SAM" id="Phobius"/>
    </source>
</evidence>
<feature type="transmembrane region" description="Helical" evidence="6">
    <location>
        <begin position="49"/>
        <end position="69"/>
    </location>
</feature>
<evidence type="ECO:0000256" key="1">
    <source>
        <dbReference type="ARBA" id="ARBA00004141"/>
    </source>
</evidence>
<comment type="caution">
    <text evidence="7">The sequence shown here is derived from an EMBL/GenBank/DDBJ whole genome shotgun (WGS) entry which is preliminary data.</text>
</comment>
<feature type="compositionally biased region" description="Low complexity" evidence="5">
    <location>
        <begin position="264"/>
        <end position="287"/>
    </location>
</feature>
<dbReference type="InterPro" id="IPR018499">
    <property type="entry name" value="Tetraspanin/Peripherin"/>
</dbReference>
<dbReference type="EMBL" id="JANBTX010000017">
    <property type="protein sequence ID" value="KAJ2689990.1"/>
    <property type="molecule type" value="Genomic_DNA"/>
</dbReference>
<evidence type="ECO:0000256" key="3">
    <source>
        <dbReference type="ARBA" id="ARBA00022989"/>
    </source>
</evidence>
<comment type="subcellular location">
    <subcellularLocation>
        <location evidence="1">Membrane</location>
        <topology evidence="1">Multi-pass membrane protein</topology>
    </subcellularLocation>
</comment>
<gene>
    <name evidence="7" type="ORF">IWW39_001101</name>
</gene>
<dbReference type="Pfam" id="PF00335">
    <property type="entry name" value="Tetraspanin"/>
    <property type="match status" value="1"/>
</dbReference>
<evidence type="ECO:0000256" key="4">
    <source>
        <dbReference type="ARBA" id="ARBA00023136"/>
    </source>
</evidence>
<organism evidence="7 8">
    <name type="scientific">Coemansia spiralis</name>
    <dbReference type="NCBI Taxonomy" id="417178"/>
    <lineage>
        <taxon>Eukaryota</taxon>
        <taxon>Fungi</taxon>
        <taxon>Fungi incertae sedis</taxon>
        <taxon>Zoopagomycota</taxon>
        <taxon>Kickxellomycotina</taxon>
        <taxon>Kickxellomycetes</taxon>
        <taxon>Kickxellales</taxon>
        <taxon>Kickxellaceae</taxon>
        <taxon>Coemansia</taxon>
    </lineage>
</organism>
<feature type="transmembrane region" description="Helical" evidence="6">
    <location>
        <begin position="81"/>
        <end position="103"/>
    </location>
</feature>